<gene>
    <name evidence="1" type="ORF">LIER_15959</name>
</gene>
<protein>
    <submittedName>
        <fullName evidence="1">Uncharacterized protein</fullName>
    </submittedName>
</protein>
<evidence type="ECO:0000313" key="1">
    <source>
        <dbReference type="EMBL" id="GAA0159093.1"/>
    </source>
</evidence>
<organism evidence="1 2">
    <name type="scientific">Lithospermum erythrorhizon</name>
    <name type="common">Purple gromwell</name>
    <name type="synonym">Lithospermum officinale var. erythrorhizon</name>
    <dbReference type="NCBI Taxonomy" id="34254"/>
    <lineage>
        <taxon>Eukaryota</taxon>
        <taxon>Viridiplantae</taxon>
        <taxon>Streptophyta</taxon>
        <taxon>Embryophyta</taxon>
        <taxon>Tracheophyta</taxon>
        <taxon>Spermatophyta</taxon>
        <taxon>Magnoliopsida</taxon>
        <taxon>eudicotyledons</taxon>
        <taxon>Gunneridae</taxon>
        <taxon>Pentapetalae</taxon>
        <taxon>asterids</taxon>
        <taxon>lamiids</taxon>
        <taxon>Boraginales</taxon>
        <taxon>Boraginaceae</taxon>
        <taxon>Boraginoideae</taxon>
        <taxon>Lithospermeae</taxon>
        <taxon>Lithospermum</taxon>
    </lineage>
</organism>
<dbReference type="Proteomes" id="UP001454036">
    <property type="component" value="Unassembled WGS sequence"/>
</dbReference>
<sequence length="296" mass="32326">MFSKIGSYLGNPLYADGATSDVAHISYARIYVEVEAAKEIPEVVPLVDENNYKYGGAPQLEEMVVGEGREVPGSAVVVKVANPFATLETVEDPIEAGVVSPGNSAQASKTISISGEAQKHERNKKHLFGKVKCVVDGFQLMLSVVYGSNNKIERRKLWDSMKQASSIVGDKAWIARGDYNIVRASSEAVGGGILDAEAFILATVDIPVAAESDHCSLNINVMPVVEQEPKPFKYQHFWNQHHQFNSIVNECWERDVVGHGIAGVKEKQIELDEINCKIYGGNVDPDVLRKATNLNA</sequence>
<accession>A0AAV3Q9H9</accession>
<keyword evidence="2" id="KW-1185">Reference proteome</keyword>
<dbReference type="EMBL" id="BAABME010003519">
    <property type="protein sequence ID" value="GAA0159093.1"/>
    <property type="molecule type" value="Genomic_DNA"/>
</dbReference>
<comment type="caution">
    <text evidence="1">The sequence shown here is derived from an EMBL/GenBank/DDBJ whole genome shotgun (WGS) entry which is preliminary data.</text>
</comment>
<name>A0AAV3Q9H9_LITER</name>
<proteinExistence type="predicted"/>
<evidence type="ECO:0000313" key="2">
    <source>
        <dbReference type="Proteomes" id="UP001454036"/>
    </source>
</evidence>
<dbReference type="AlphaFoldDB" id="A0AAV3Q9H9"/>
<reference evidence="1 2" key="1">
    <citation type="submission" date="2024-01" db="EMBL/GenBank/DDBJ databases">
        <title>The complete chloroplast genome sequence of Lithospermum erythrorhizon: insights into the phylogenetic relationship among Boraginaceae species and the maternal lineages of purple gromwells.</title>
        <authorList>
            <person name="Okada T."/>
            <person name="Watanabe K."/>
        </authorList>
    </citation>
    <scope>NUCLEOTIDE SEQUENCE [LARGE SCALE GENOMIC DNA]</scope>
</reference>